<evidence type="ECO:0000256" key="1">
    <source>
        <dbReference type="ARBA" id="ARBA00006987"/>
    </source>
</evidence>
<proteinExistence type="inferred from homology"/>
<reference evidence="3 4" key="1">
    <citation type="submission" date="2021-12" db="EMBL/GenBank/DDBJ databases">
        <title>Siccirubricoccus leaddurans sp. nov., a high concentration Zn2+ tolerance bacterium.</title>
        <authorList>
            <person name="Cao Y."/>
        </authorList>
    </citation>
    <scope>NUCLEOTIDE SEQUENCE [LARGE SCALE GENOMIC DNA]</scope>
    <source>
        <strain evidence="3 4">KC 17139</strain>
    </source>
</reference>
<dbReference type="RefSeq" id="WP_252955373.1">
    <property type="nucleotide sequence ID" value="NZ_JAFIRR010000150.1"/>
</dbReference>
<name>A0ABT1D9Y3_9PROT</name>
<gene>
    <name evidence="3" type="ORF">JYK14_21660</name>
</gene>
<dbReference type="PANTHER" id="PTHR42928">
    <property type="entry name" value="TRICARBOXYLATE-BINDING PROTEIN"/>
    <property type="match status" value="1"/>
</dbReference>
<comment type="similarity">
    <text evidence="1">Belongs to the UPF0065 (bug) family.</text>
</comment>
<protein>
    <submittedName>
        <fullName evidence="3">Tripartite tricarboxylate transporter substrate binding protein</fullName>
    </submittedName>
</protein>
<dbReference type="InterPro" id="IPR042100">
    <property type="entry name" value="Bug_dom1"/>
</dbReference>
<sequence>MRRRLLLLAPMLASPALVRAAAWPTRPVRLIMPGGPGGNPDIVARLWAQRLSERLGQPVMVENRPGAAGIIGTEAAMNAAPDGHTMLFGYNQLVTLNPLLYRRLPYDVSRMTRVSLVSEAPFVMLAPMSLPARNVGEFVALAKAAPGRLAFGTAGPGTFAHLSGEILMREAGIELLHVPHRQTPRNELIAGQVQACFEPSALAITLAGGPEPKVRALAVMGQETLPELPGVPLMAESYPGFVVQIFHGLWGPPGMAPEAVAGMSAAVAELARDPWLLERMAPLATKVIGAGPAALEAAMVRDLALWAPVIRDRDIRLD</sequence>
<organism evidence="3 4">
    <name type="scientific">Siccirubricoccus soli</name>
    <dbReference type="NCBI Taxonomy" id="2899147"/>
    <lineage>
        <taxon>Bacteria</taxon>
        <taxon>Pseudomonadati</taxon>
        <taxon>Pseudomonadota</taxon>
        <taxon>Alphaproteobacteria</taxon>
        <taxon>Acetobacterales</taxon>
        <taxon>Roseomonadaceae</taxon>
        <taxon>Siccirubricoccus</taxon>
    </lineage>
</organism>
<dbReference type="PANTHER" id="PTHR42928:SF5">
    <property type="entry name" value="BLR1237 PROTEIN"/>
    <property type="match status" value="1"/>
</dbReference>
<keyword evidence="4" id="KW-1185">Reference proteome</keyword>
<evidence type="ECO:0000313" key="4">
    <source>
        <dbReference type="Proteomes" id="UP001523392"/>
    </source>
</evidence>
<dbReference type="Proteomes" id="UP001523392">
    <property type="component" value="Unassembled WGS sequence"/>
</dbReference>
<dbReference type="InterPro" id="IPR005064">
    <property type="entry name" value="BUG"/>
</dbReference>
<comment type="caution">
    <text evidence="3">The sequence shown here is derived from an EMBL/GenBank/DDBJ whole genome shotgun (WGS) entry which is preliminary data.</text>
</comment>
<accession>A0ABT1D9Y3</accession>
<feature type="chain" id="PRO_5046036310" evidence="2">
    <location>
        <begin position="21"/>
        <end position="318"/>
    </location>
</feature>
<evidence type="ECO:0000313" key="3">
    <source>
        <dbReference type="EMBL" id="MCO6418745.1"/>
    </source>
</evidence>
<evidence type="ECO:0000256" key="2">
    <source>
        <dbReference type="SAM" id="SignalP"/>
    </source>
</evidence>
<keyword evidence="2" id="KW-0732">Signal</keyword>
<dbReference type="CDD" id="cd07012">
    <property type="entry name" value="PBP2_Bug_TTT"/>
    <property type="match status" value="1"/>
</dbReference>
<dbReference type="EMBL" id="JAFIRR010000150">
    <property type="protein sequence ID" value="MCO6418745.1"/>
    <property type="molecule type" value="Genomic_DNA"/>
</dbReference>
<dbReference type="Gene3D" id="3.40.190.150">
    <property type="entry name" value="Bordetella uptake gene, domain 1"/>
    <property type="match status" value="1"/>
</dbReference>
<feature type="signal peptide" evidence="2">
    <location>
        <begin position="1"/>
        <end position="20"/>
    </location>
</feature>
<dbReference type="PIRSF" id="PIRSF017082">
    <property type="entry name" value="YflP"/>
    <property type="match status" value="1"/>
</dbReference>
<dbReference type="Pfam" id="PF03401">
    <property type="entry name" value="TctC"/>
    <property type="match status" value="1"/>
</dbReference>
<dbReference type="Gene3D" id="3.40.190.10">
    <property type="entry name" value="Periplasmic binding protein-like II"/>
    <property type="match status" value="1"/>
</dbReference>